<evidence type="ECO:0000313" key="3">
    <source>
        <dbReference type="Proteomes" id="UP000324222"/>
    </source>
</evidence>
<comment type="caution">
    <text evidence="2">The sequence shown here is derived from an EMBL/GenBank/DDBJ whole genome shotgun (WGS) entry which is preliminary data.</text>
</comment>
<dbReference type="AlphaFoldDB" id="A0A5B7K7W4"/>
<dbReference type="Proteomes" id="UP000324222">
    <property type="component" value="Unassembled WGS sequence"/>
</dbReference>
<sequence>MGNKKIRLNLKEKRSRQCNQILSIVSRPQLTRHALPPHNSPALGTLRASHPPHQHLHRLHAARNVTERYGAPRDGTNGP</sequence>
<gene>
    <name evidence="2" type="ORF">E2C01_098805</name>
</gene>
<reference evidence="2 3" key="1">
    <citation type="submission" date="2019-05" db="EMBL/GenBank/DDBJ databases">
        <title>Another draft genome of Portunus trituberculatus and its Hox gene families provides insights of decapod evolution.</title>
        <authorList>
            <person name="Jeong J.-H."/>
            <person name="Song I."/>
            <person name="Kim S."/>
            <person name="Choi T."/>
            <person name="Kim D."/>
            <person name="Ryu S."/>
            <person name="Kim W."/>
        </authorList>
    </citation>
    <scope>NUCLEOTIDE SEQUENCE [LARGE SCALE GENOMIC DNA]</scope>
    <source>
        <tissue evidence="2">Muscle</tissue>
    </source>
</reference>
<evidence type="ECO:0000256" key="1">
    <source>
        <dbReference type="SAM" id="MobiDB-lite"/>
    </source>
</evidence>
<protein>
    <submittedName>
        <fullName evidence="2">Uncharacterized protein</fullName>
    </submittedName>
</protein>
<name>A0A5B7K7W4_PORTR</name>
<dbReference type="EMBL" id="VSRR010135036">
    <property type="protein sequence ID" value="MPD03180.1"/>
    <property type="molecule type" value="Genomic_DNA"/>
</dbReference>
<proteinExistence type="predicted"/>
<accession>A0A5B7K7W4</accession>
<evidence type="ECO:0000313" key="2">
    <source>
        <dbReference type="EMBL" id="MPD03180.1"/>
    </source>
</evidence>
<keyword evidence="3" id="KW-1185">Reference proteome</keyword>
<feature type="region of interest" description="Disordered" evidence="1">
    <location>
        <begin position="32"/>
        <end position="52"/>
    </location>
</feature>
<organism evidence="2 3">
    <name type="scientific">Portunus trituberculatus</name>
    <name type="common">Swimming crab</name>
    <name type="synonym">Neptunus trituberculatus</name>
    <dbReference type="NCBI Taxonomy" id="210409"/>
    <lineage>
        <taxon>Eukaryota</taxon>
        <taxon>Metazoa</taxon>
        <taxon>Ecdysozoa</taxon>
        <taxon>Arthropoda</taxon>
        <taxon>Crustacea</taxon>
        <taxon>Multicrustacea</taxon>
        <taxon>Malacostraca</taxon>
        <taxon>Eumalacostraca</taxon>
        <taxon>Eucarida</taxon>
        <taxon>Decapoda</taxon>
        <taxon>Pleocyemata</taxon>
        <taxon>Brachyura</taxon>
        <taxon>Eubrachyura</taxon>
        <taxon>Portunoidea</taxon>
        <taxon>Portunidae</taxon>
        <taxon>Portuninae</taxon>
        <taxon>Portunus</taxon>
    </lineage>
</organism>